<dbReference type="AlphaFoldDB" id="A0A9D1L0I2"/>
<dbReference type="Proteomes" id="UP000824175">
    <property type="component" value="Unassembled WGS sequence"/>
</dbReference>
<protein>
    <recommendedName>
        <fullName evidence="3">Cell division protein FtsL</fullName>
    </recommendedName>
</protein>
<dbReference type="PROSITE" id="PS51257">
    <property type="entry name" value="PROKAR_LIPOPROTEIN"/>
    <property type="match status" value="1"/>
</dbReference>
<gene>
    <name evidence="1" type="ORF">IAD15_06890</name>
</gene>
<sequence length="105" mass="11855">MAKSKRKRKMKFERVSMILLVVVGCLYLFGSLTMNSMESAMTVRIQQTQEELDDIQSDIDGLNTARQEKLSFDNIREVANSQGYTLSYSNENTASASTDTTTENE</sequence>
<evidence type="ECO:0000313" key="2">
    <source>
        <dbReference type="Proteomes" id="UP000824175"/>
    </source>
</evidence>
<evidence type="ECO:0008006" key="3">
    <source>
        <dbReference type="Google" id="ProtNLM"/>
    </source>
</evidence>
<name>A0A9D1L0I2_9FIRM</name>
<reference evidence="1" key="1">
    <citation type="submission" date="2020-10" db="EMBL/GenBank/DDBJ databases">
        <authorList>
            <person name="Gilroy R."/>
        </authorList>
    </citation>
    <scope>NUCLEOTIDE SEQUENCE</scope>
    <source>
        <strain evidence="1">CHK195-11698</strain>
    </source>
</reference>
<organism evidence="1 2">
    <name type="scientific">Candidatus Fimiplasma intestinipullorum</name>
    <dbReference type="NCBI Taxonomy" id="2840825"/>
    <lineage>
        <taxon>Bacteria</taxon>
        <taxon>Bacillati</taxon>
        <taxon>Bacillota</taxon>
        <taxon>Clostridia</taxon>
        <taxon>Eubacteriales</taxon>
        <taxon>Candidatus Fimiplasma</taxon>
    </lineage>
</organism>
<accession>A0A9D1L0I2</accession>
<comment type="caution">
    <text evidence="1">The sequence shown here is derived from an EMBL/GenBank/DDBJ whole genome shotgun (WGS) entry which is preliminary data.</text>
</comment>
<reference evidence="1" key="2">
    <citation type="journal article" date="2021" name="PeerJ">
        <title>Extensive microbial diversity within the chicken gut microbiome revealed by metagenomics and culture.</title>
        <authorList>
            <person name="Gilroy R."/>
            <person name="Ravi A."/>
            <person name="Getino M."/>
            <person name="Pursley I."/>
            <person name="Horton D.L."/>
            <person name="Alikhan N.F."/>
            <person name="Baker D."/>
            <person name="Gharbi K."/>
            <person name="Hall N."/>
            <person name="Watson M."/>
            <person name="Adriaenssens E.M."/>
            <person name="Foster-Nyarko E."/>
            <person name="Jarju S."/>
            <person name="Secka A."/>
            <person name="Antonio M."/>
            <person name="Oren A."/>
            <person name="Chaudhuri R.R."/>
            <person name="La Ragione R."/>
            <person name="Hildebrand F."/>
            <person name="Pallen M.J."/>
        </authorList>
    </citation>
    <scope>NUCLEOTIDE SEQUENCE</scope>
    <source>
        <strain evidence="1">CHK195-11698</strain>
    </source>
</reference>
<dbReference type="EMBL" id="DVMJ01000058">
    <property type="protein sequence ID" value="HIU13780.1"/>
    <property type="molecule type" value="Genomic_DNA"/>
</dbReference>
<evidence type="ECO:0000313" key="1">
    <source>
        <dbReference type="EMBL" id="HIU13780.1"/>
    </source>
</evidence>
<proteinExistence type="predicted"/>